<dbReference type="Gene3D" id="3.40.720.10">
    <property type="entry name" value="Alkaline Phosphatase, subunit A"/>
    <property type="match status" value="1"/>
</dbReference>
<gene>
    <name evidence="1" type="ordered locus">HQ_3548A</name>
</gene>
<sequence>MSSWFQKVRLGLSSPKLLARKASQFYNRGRSRDSYNPNGINFMQQDWDNLLLLDACRYDLFEKTNTISGKLSCVESRGAATPEFFRGNFDGGEFLETVYVTTNPMLYRHRNELDVTFHDVINLWMGETWDDEHETVLPEVVTDEAKRIAAEYPNKRLLVHYIQPHYPFIEADTTFDKGHIGEDAPDGLTTWMQITTGKVEIDKKELWNAYADNLRRALPHVEELVHHLKGKTVVTSDHGNMFGERSSPIPNREWGHPEGIWTDELVKVPWLEVPYNERREIIHGSSNTSGEDADDQVRRRLESLGYQ</sequence>
<dbReference type="Proteomes" id="UP000001975">
    <property type="component" value="Chromosome"/>
</dbReference>
<dbReference type="GeneID" id="4193545"/>
<proteinExistence type="predicted"/>
<name>Q18EI6_HALWD</name>
<dbReference type="STRING" id="362976.HQ_3548A"/>
<keyword evidence="2" id="KW-1185">Reference proteome</keyword>
<dbReference type="InterPro" id="IPR017850">
    <property type="entry name" value="Alkaline_phosphatase_core_sf"/>
</dbReference>
<reference evidence="1 2" key="1">
    <citation type="journal article" date="2006" name="BMC Genomics">
        <title>The genome of the square archaeon Haloquadratum walsbyi: life at the limits of water activity.</title>
        <authorList>
            <person name="Bolhuis H.H."/>
            <person name="Palm P.P."/>
            <person name="Wende A.W."/>
            <person name="Falb M.M."/>
            <person name="Rampp M.M."/>
            <person name="Rodriguez-Valera F.F."/>
            <person name="Pfeiffer F.F."/>
            <person name="Oesterhelt D.D."/>
        </authorList>
    </citation>
    <scope>NUCLEOTIDE SEQUENCE [LARGE SCALE GENOMIC DNA]</scope>
    <source>
        <strain evidence="2">DSM 16790 / HBSQ001</strain>
    </source>
</reference>
<evidence type="ECO:0000313" key="1">
    <source>
        <dbReference type="EMBL" id="CAJ53638.1"/>
    </source>
</evidence>
<dbReference type="KEGG" id="hwa:HQ_3548A"/>
<dbReference type="EMBL" id="AM180088">
    <property type="protein sequence ID" value="CAJ53638.1"/>
    <property type="molecule type" value="Genomic_DNA"/>
</dbReference>
<dbReference type="RefSeq" id="WP_011572729.1">
    <property type="nucleotide sequence ID" value="NC_008212.1"/>
</dbReference>
<dbReference type="AlphaFoldDB" id="Q18EI6"/>
<dbReference type="SUPFAM" id="SSF53649">
    <property type="entry name" value="Alkaline phosphatase-like"/>
    <property type="match status" value="1"/>
</dbReference>
<dbReference type="eggNOG" id="arCOG04525">
    <property type="taxonomic scope" value="Archaea"/>
</dbReference>
<accession>Q18EI6</accession>
<organism evidence="1 2">
    <name type="scientific">Haloquadratum walsbyi (strain DSM 16790 / HBSQ001)</name>
    <dbReference type="NCBI Taxonomy" id="362976"/>
    <lineage>
        <taxon>Archaea</taxon>
        <taxon>Methanobacteriati</taxon>
        <taxon>Methanobacteriota</taxon>
        <taxon>Stenosarchaea group</taxon>
        <taxon>Halobacteria</taxon>
        <taxon>Halobacteriales</taxon>
        <taxon>Haloferacaceae</taxon>
        <taxon>Haloquadratum</taxon>
    </lineage>
</organism>
<dbReference type="HOGENOM" id="CLU_069530_0_0_2"/>
<protein>
    <submittedName>
        <fullName evidence="1">AlkP-core domain protein</fullName>
    </submittedName>
</protein>
<evidence type="ECO:0000313" key="2">
    <source>
        <dbReference type="Proteomes" id="UP000001975"/>
    </source>
</evidence>